<evidence type="ECO:0000313" key="7">
    <source>
        <dbReference type="EMBL" id="QIB64835.1"/>
    </source>
</evidence>
<dbReference type="Pfam" id="PF02518">
    <property type="entry name" value="HATPase_c"/>
    <property type="match status" value="1"/>
</dbReference>
<proteinExistence type="predicted"/>
<dbReference type="Proteomes" id="UP000477680">
    <property type="component" value="Chromosome"/>
</dbReference>
<gene>
    <name evidence="7" type="ORF">G3T16_04975</name>
</gene>
<dbReference type="RefSeq" id="WP_163494084.1">
    <property type="nucleotide sequence ID" value="NZ_CP048711.1"/>
</dbReference>
<accession>A0A6C0U393</accession>
<feature type="domain" description="Histidine kinase" evidence="6">
    <location>
        <begin position="1"/>
        <end position="108"/>
    </location>
</feature>
<keyword evidence="3" id="KW-0597">Phosphoprotein</keyword>
<dbReference type="KEGG" id="kim:G3T16_04975"/>
<evidence type="ECO:0000259" key="6">
    <source>
        <dbReference type="PROSITE" id="PS50109"/>
    </source>
</evidence>
<dbReference type="SMART" id="SM00387">
    <property type="entry name" value="HATPase_c"/>
    <property type="match status" value="1"/>
</dbReference>
<dbReference type="GO" id="GO:0007234">
    <property type="term" value="P:osmosensory signaling via phosphorelay pathway"/>
    <property type="evidence" value="ECO:0007669"/>
    <property type="project" value="TreeGrafter"/>
</dbReference>
<dbReference type="PROSITE" id="PS50109">
    <property type="entry name" value="HIS_KIN"/>
    <property type="match status" value="1"/>
</dbReference>
<dbReference type="GO" id="GO:0005886">
    <property type="term" value="C:plasma membrane"/>
    <property type="evidence" value="ECO:0007669"/>
    <property type="project" value="UniProtKB-ARBA"/>
</dbReference>
<dbReference type="InterPro" id="IPR036890">
    <property type="entry name" value="HATPase_C_sf"/>
</dbReference>
<dbReference type="InterPro" id="IPR003594">
    <property type="entry name" value="HATPase_dom"/>
</dbReference>
<dbReference type="GO" id="GO:0030295">
    <property type="term" value="F:protein kinase activator activity"/>
    <property type="evidence" value="ECO:0007669"/>
    <property type="project" value="TreeGrafter"/>
</dbReference>
<dbReference type="InterPro" id="IPR005467">
    <property type="entry name" value="His_kinase_dom"/>
</dbReference>
<evidence type="ECO:0000256" key="5">
    <source>
        <dbReference type="ARBA" id="ARBA00022777"/>
    </source>
</evidence>
<evidence type="ECO:0000256" key="1">
    <source>
        <dbReference type="ARBA" id="ARBA00000085"/>
    </source>
</evidence>
<dbReference type="GO" id="GO:0004673">
    <property type="term" value="F:protein histidine kinase activity"/>
    <property type="evidence" value="ECO:0007669"/>
    <property type="project" value="UniProtKB-EC"/>
</dbReference>
<dbReference type="FunFam" id="3.30.565.10:FF:000006">
    <property type="entry name" value="Sensor histidine kinase WalK"/>
    <property type="match status" value="1"/>
</dbReference>
<dbReference type="EMBL" id="CP048711">
    <property type="protein sequence ID" value="QIB64835.1"/>
    <property type="molecule type" value="Genomic_DNA"/>
</dbReference>
<dbReference type="InterPro" id="IPR050351">
    <property type="entry name" value="BphY/WalK/GraS-like"/>
</dbReference>
<dbReference type="InterPro" id="IPR004358">
    <property type="entry name" value="Sig_transdc_His_kin-like_C"/>
</dbReference>
<keyword evidence="4" id="KW-0808">Transferase</keyword>
<evidence type="ECO:0000256" key="3">
    <source>
        <dbReference type="ARBA" id="ARBA00022553"/>
    </source>
</evidence>
<keyword evidence="8" id="KW-1185">Reference proteome</keyword>
<comment type="catalytic activity">
    <reaction evidence="1">
        <text>ATP + protein L-histidine = ADP + protein N-phospho-L-histidine.</text>
        <dbReference type="EC" id="2.7.13.3"/>
    </reaction>
</comment>
<dbReference type="PANTHER" id="PTHR42878:SF15">
    <property type="entry name" value="BACTERIOPHYTOCHROME"/>
    <property type="match status" value="1"/>
</dbReference>
<evidence type="ECO:0000313" key="8">
    <source>
        <dbReference type="Proteomes" id="UP000477680"/>
    </source>
</evidence>
<dbReference type="GO" id="GO:0000156">
    <property type="term" value="F:phosphorelay response regulator activity"/>
    <property type="evidence" value="ECO:0007669"/>
    <property type="project" value="TreeGrafter"/>
</dbReference>
<evidence type="ECO:0000256" key="4">
    <source>
        <dbReference type="ARBA" id="ARBA00022679"/>
    </source>
</evidence>
<evidence type="ECO:0000256" key="2">
    <source>
        <dbReference type="ARBA" id="ARBA00012438"/>
    </source>
</evidence>
<name>A0A6C0U393_9GAMM</name>
<dbReference type="SUPFAM" id="SSF55874">
    <property type="entry name" value="ATPase domain of HSP90 chaperone/DNA topoisomerase II/histidine kinase"/>
    <property type="match status" value="1"/>
</dbReference>
<reference evidence="7 8" key="1">
    <citation type="submission" date="2020-02" db="EMBL/GenBank/DDBJ databases">
        <title>Genome sequencing for Kineobactrum sp. M2.</title>
        <authorList>
            <person name="Park S.-J."/>
        </authorList>
    </citation>
    <scope>NUCLEOTIDE SEQUENCE [LARGE SCALE GENOMIC DNA]</scope>
    <source>
        <strain evidence="7 8">M2</strain>
    </source>
</reference>
<protein>
    <recommendedName>
        <fullName evidence="2">histidine kinase</fullName>
        <ecNumber evidence="2">2.7.13.3</ecNumber>
    </recommendedName>
</protein>
<sequence length="113" mass="12755">MGQVWVNLLSNAVKFSANREHPLIEINAITDDKENIYFVRDNGAGFDPRYQNKLFEVFQRLHDASEFPGTGVGLALVQRIVARHGGRVWAVSEPDSGATFYFALPREPVHEEL</sequence>
<organism evidence="7 8">
    <name type="scientific">Kineobactrum salinum</name>
    <dbReference type="NCBI Taxonomy" id="2708301"/>
    <lineage>
        <taxon>Bacteria</taxon>
        <taxon>Pseudomonadati</taxon>
        <taxon>Pseudomonadota</taxon>
        <taxon>Gammaproteobacteria</taxon>
        <taxon>Cellvibrionales</taxon>
        <taxon>Halieaceae</taxon>
        <taxon>Kineobactrum</taxon>
    </lineage>
</organism>
<dbReference type="Gene3D" id="3.30.565.10">
    <property type="entry name" value="Histidine kinase-like ATPase, C-terminal domain"/>
    <property type="match status" value="1"/>
</dbReference>
<dbReference type="PRINTS" id="PR00344">
    <property type="entry name" value="BCTRLSENSOR"/>
</dbReference>
<dbReference type="EC" id="2.7.13.3" evidence="2"/>
<dbReference type="AlphaFoldDB" id="A0A6C0U393"/>
<dbReference type="PANTHER" id="PTHR42878">
    <property type="entry name" value="TWO-COMPONENT HISTIDINE KINASE"/>
    <property type="match status" value="1"/>
</dbReference>
<keyword evidence="5" id="KW-0418">Kinase</keyword>